<dbReference type="EMBL" id="CP102480">
    <property type="protein sequence ID" value="UUX50746.1"/>
    <property type="molecule type" value="Genomic_DNA"/>
</dbReference>
<organism evidence="1 2">
    <name type="scientific">Nisaea acidiphila</name>
    <dbReference type="NCBI Taxonomy" id="1862145"/>
    <lineage>
        <taxon>Bacteria</taxon>
        <taxon>Pseudomonadati</taxon>
        <taxon>Pseudomonadota</taxon>
        <taxon>Alphaproteobacteria</taxon>
        <taxon>Rhodospirillales</taxon>
        <taxon>Thalassobaculaceae</taxon>
        <taxon>Nisaea</taxon>
    </lineage>
</organism>
<accession>A0A9J7AVB6</accession>
<dbReference type="Proteomes" id="UP001060336">
    <property type="component" value="Chromosome"/>
</dbReference>
<protein>
    <submittedName>
        <fullName evidence="1">Uncharacterized protein</fullName>
    </submittedName>
</protein>
<dbReference type="RefSeq" id="WP_257769971.1">
    <property type="nucleotide sequence ID" value="NZ_CP102480.1"/>
</dbReference>
<gene>
    <name evidence="1" type="ORF">NUH88_03380</name>
</gene>
<reference evidence="1" key="1">
    <citation type="submission" date="2022-08" db="EMBL/GenBank/DDBJ databases">
        <title>Nisaea acidiphila sp. nov., isolated from a marine algal debris and emended description of the genus Nisaea Urios et al. 2008.</title>
        <authorList>
            <person name="Kwon K."/>
        </authorList>
    </citation>
    <scope>NUCLEOTIDE SEQUENCE</scope>
    <source>
        <strain evidence="1">MEBiC11861</strain>
    </source>
</reference>
<sequence length="116" mass="12923">MSEEQKAEQLAHLSGEIERLIDRVATDVREQRGDGYRQRASGFVIYLLHNSDKSPVESVCLREAGIAPDDITQTNGFSALKNYCERLSLHARVEDTIRPSRGIANPCLGIIVDGWP</sequence>
<evidence type="ECO:0000313" key="2">
    <source>
        <dbReference type="Proteomes" id="UP001060336"/>
    </source>
</evidence>
<proteinExistence type="predicted"/>
<keyword evidence="2" id="KW-1185">Reference proteome</keyword>
<dbReference type="KEGG" id="naci:NUH88_03380"/>
<name>A0A9J7AVB6_9PROT</name>
<dbReference type="AlphaFoldDB" id="A0A9J7AVB6"/>
<evidence type="ECO:0000313" key="1">
    <source>
        <dbReference type="EMBL" id="UUX50746.1"/>
    </source>
</evidence>